<dbReference type="InterPro" id="IPR007889">
    <property type="entry name" value="HTH_Psq"/>
</dbReference>
<comment type="subcellular location">
    <subcellularLocation>
        <location evidence="1">Nucleus</location>
    </subcellularLocation>
</comment>
<organism evidence="4 5">
    <name type="scientific">Dryococelus australis</name>
    <dbReference type="NCBI Taxonomy" id="614101"/>
    <lineage>
        <taxon>Eukaryota</taxon>
        <taxon>Metazoa</taxon>
        <taxon>Ecdysozoa</taxon>
        <taxon>Arthropoda</taxon>
        <taxon>Hexapoda</taxon>
        <taxon>Insecta</taxon>
        <taxon>Pterygota</taxon>
        <taxon>Neoptera</taxon>
        <taxon>Polyneoptera</taxon>
        <taxon>Phasmatodea</taxon>
        <taxon>Verophasmatodea</taxon>
        <taxon>Anareolatae</taxon>
        <taxon>Phasmatidae</taxon>
        <taxon>Eurycanthinae</taxon>
        <taxon>Dryococelus</taxon>
    </lineage>
</organism>
<evidence type="ECO:0000313" key="5">
    <source>
        <dbReference type="Proteomes" id="UP001159363"/>
    </source>
</evidence>
<feature type="domain" description="HTH psq-type" evidence="3">
    <location>
        <begin position="325"/>
        <end position="350"/>
    </location>
</feature>
<accession>A0ABQ9IL80</accession>
<reference evidence="4 5" key="1">
    <citation type="submission" date="2023-02" db="EMBL/GenBank/DDBJ databases">
        <title>LHISI_Scaffold_Assembly.</title>
        <authorList>
            <person name="Stuart O.P."/>
            <person name="Cleave R."/>
            <person name="Magrath M.J.L."/>
            <person name="Mikheyev A.S."/>
        </authorList>
    </citation>
    <scope>NUCLEOTIDE SEQUENCE [LARGE SCALE GENOMIC DNA]</scope>
    <source>
        <strain evidence="4">Daus_M_001</strain>
        <tissue evidence="4">Leg muscle</tissue>
    </source>
</reference>
<evidence type="ECO:0000313" key="4">
    <source>
        <dbReference type="EMBL" id="KAJ8897465.1"/>
    </source>
</evidence>
<dbReference type="Pfam" id="PF05225">
    <property type="entry name" value="HTH_psq"/>
    <property type="match status" value="1"/>
</dbReference>
<proteinExistence type="predicted"/>
<keyword evidence="5" id="KW-1185">Reference proteome</keyword>
<sequence>MIDAVHIKASVPDTLRVCLVITIQDREYVIHFLIKNNQGSGPRNSRTEPPEIKQITVQLSIYGAMSSGTLGTCSLALIGTRSHIPTCSSNYGESTPPPNLKEIGRKMRLPGRFEGEKHTPNPTKWKTYPICPINSSQGRRGHFGEEGFKEEGWTIKVERLETNSARRAFAVPETPLCFYSQRQYRHTSRKRLPYMRAVTPTLHGLLEAPVELFWLQTNTSFLAAMNWETSDTSRSSSWTPDIFPLVGAAVRQQNMERHRQTGNDLYGVAARALSSHLGVTGSITSYVIPGILHVGFVPDVGVRLGIIRGHASPPGRTWDAHKMEEAIRNKTMGWKKAAQVFGVPKTTLMRLAKKYGDPKEARDGTYISNKEQSQESIWSSRGWAKLLKLFLRRHKNLLSVRKPTGTSYARATSFTQESVSKFHDNYAEELEKNIYTPDRIWNVDESGLSIVLSKIPGVIELRRK</sequence>
<dbReference type="Proteomes" id="UP001159363">
    <property type="component" value="Chromosome 1"/>
</dbReference>
<dbReference type="Gene3D" id="1.10.10.60">
    <property type="entry name" value="Homeodomain-like"/>
    <property type="match status" value="1"/>
</dbReference>
<gene>
    <name evidence="4" type="ORF">PR048_002811</name>
</gene>
<evidence type="ECO:0000256" key="1">
    <source>
        <dbReference type="ARBA" id="ARBA00004123"/>
    </source>
</evidence>
<dbReference type="InterPro" id="IPR009057">
    <property type="entry name" value="Homeodomain-like_sf"/>
</dbReference>
<comment type="caution">
    <text evidence="4">The sequence shown here is derived from an EMBL/GenBank/DDBJ whole genome shotgun (WGS) entry which is preliminary data.</text>
</comment>
<evidence type="ECO:0000256" key="2">
    <source>
        <dbReference type="SAM" id="MobiDB-lite"/>
    </source>
</evidence>
<feature type="region of interest" description="Disordered" evidence="2">
    <location>
        <begin position="112"/>
        <end position="131"/>
    </location>
</feature>
<protein>
    <recommendedName>
        <fullName evidence="3">HTH psq-type domain-containing protein</fullName>
    </recommendedName>
</protein>
<dbReference type="SUPFAM" id="SSF46689">
    <property type="entry name" value="Homeodomain-like"/>
    <property type="match status" value="1"/>
</dbReference>
<name>A0ABQ9IL80_9NEOP</name>
<dbReference type="EMBL" id="JARBHB010000001">
    <property type="protein sequence ID" value="KAJ8897465.1"/>
    <property type="molecule type" value="Genomic_DNA"/>
</dbReference>
<evidence type="ECO:0000259" key="3">
    <source>
        <dbReference type="Pfam" id="PF05225"/>
    </source>
</evidence>